<dbReference type="SMART" id="SM01329">
    <property type="entry name" value="Iso_dh"/>
    <property type="match status" value="1"/>
</dbReference>
<comment type="caution">
    <text evidence="14">The sequence shown here is derived from an EMBL/GenBank/DDBJ whole genome shotgun (WGS) entry which is preliminary data.</text>
</comment>
<gene>
    <name evidence="14" type="ORF">VP01_335g15</name>
</gene>
<dbReference type="AlphaFoldDB" id="A0A0L6UWX5"/>
<evidence type="ECO:0000256" key="9">
    <source>
        <dbReference type="ARBA" id="ARBA00022842"/>
    </source>
</evidence>
<evidence type="ECO:0000256" key="11">
    <source>
        <dbReference type="ARBA" id="ARBA00023027"/>
    </source>
</evidence>
<dbReference type="Gene3D" id="3.40.718.10">
    <property type="entry name" value="Isopropylmalate Dehydrogenase"/>
    <property type="match status" value="2"/>
</dbReference>
<evidence type="ECO:0000256" key="12">
    <source>
        <dbReference type="ARBA" id="ARBA00023304"/>
    </source>
</evidence>
<reference evidence="14 15" key="1">
    <citation type="submission" date="2015-08" db="EMBL/GenBank/DDBJ databases">
        <title>Next Generation Sequencing and Analysis of the Genome of Puccinia sorghi L Schw, the Causal Agent of Maize Common Rust.</title>
        <authorList>
            <person name="Rochi L."/>
            <person name="Burguener G."/>
            <person name="Darino M."/>
            <person name="Turjanski A."/>
            <person name="Kreff E."/>
            <person name="Dieguez M.J."/>
            <person name="Sacco F."/>
        </authorList>
    </citation>
    <scope>NUCLEOTIDE SEQUENCE [LARGE SCALE GENOMIC DNA]</scope>
    <source>
        <strain evidence="14 15">RO10H11247</strain>
    </source>
</reference>
<dbReference type="GO" id="GO:0051287">
    <property type="term" value="F:NAD binding"/>
    <property type="evidence" value="ECO:0007669"/>
    <property type="project" value="InterPro"/>
</dbReference>
<comment type="cofactor">
    <cofactor evidence="2">
        <name>Mg(2+)</name>
        <dbReference type="ChEBI" id="CHEBI:18420"/>
    </cofactor>
</comment>
<evidence type="ECO:0000256" key="8">
    <source>
        <dbReference type="ARBA" id="ARBA00022723"/>
    </source>
</evidence>
<dbReference type="PROSITE" id="PS00470">
    <property type="entry name" value="IDH_IMDH"/>
    <property type="match status" value="1"/>
</dbReference>
<evidence type="ECO:0000313" key="15">
    <source>
        <dbReference type="Proteomes" id="UP000037035"/>
    </source>
</evidence>
<keyword evidence="9" id="KW-0460">Magnesium</keyword>
<dbReference type="VEuPathDB" id="FungiDB:VP01_335g15"/>
<comment type="cofactor">
    <cofactor evidence="1">
        <name>Mn(2+)</name>
        <dbReference type="ChEBI" id="CHEBI:29035"/>
    </cofactor>
</comment>
<keyword evidence="8" id="KW-0479">Metal-binding</keyword>
<dbReference type="InterPro" id="IPR004429">
    <property type="entry name" value="Isopropylmalate_DH"/>
</dbReference>
<dbReference type="Pfam" id="PF00180">
    <property type="entry name" value="Iso_dh"/>
    <property type="match status" value="2"/>
</dbReference>
<dbReference type="InterPro" id="IPR019818">
    <property type="entry name" value="IsoCit/isopropylmalate_DH_CS"/>
</dbReference>
<evidence type="ECO:0000256" key="2">
    <source>
        <dbReference type="ARBA" id="ARBA00001946"/>
    </source>
</evidence>
<dbReference type="GO" id="GO:0005829">
    <property type="term" value="C:cytosol"/>
    <property type="evidence" value="ECO:0007669"/>
    <property type="project" value="TreeGrafter"/>
</dbReference>
<dbReference type="SUPFAM" id="SSF53659">
    <property type="entry name" value="Isocitrate/Isopropylmalate dehydrogenase-like"/>
    <property type="match status" value="1"/>
</dbReference>
<dbReference type="GO" id="GO:0003862">
    <property type="term" value="F:3-isopropylmalate dehydrogenase activity"/>
    <property type="evidence" value="ECO:0007669"/>
    <property type="project" value="UniProtKB-EC"/>
</dbReference>
<evidence type="ECO:0000256" key="3">
    <source>
        <dbReference type="ARBA" id="ARBA00007769"/>
    </source>
</evidence>
<dbReference type="EMBL" id="LAVV01008346">
    <property type="protein sequence ID" value="KNZ53056.1"/>
    <property type="molecule type" value="Genomic_DNA"/>
</dbReference>
<dbReference type="OrthoDB" id="419183at2759"/>
<evidence type="ECO:0000256" key="6">
    <source>
        <dbReference type="ARBA" id="ARBA00022430"/>
    </source>
</evidence>
<sequence>MASTYKIVTLPGDGIGPEVIEQASRVLDVLSESGKVKFEVKACDFGGIAIDNHGNPLPPSTLQACQAADAILLGSVGGPKWGVGKVRPEQGLLELRKTLGLYANIRPALFPSESLLQLSPLKDSIASGTEIIVVRELIGGIYFGQRTEATSFEADGGEASVATDECRYSVAEIQRIARVAAFLAMTTTPPMAVHSVDKANVLATSRLWRKVVSDLFAKEFPQLSLDHHLVDSAAMLICSNPKKLNGIVLSNFLSLASSSLIPGFFFSSKTRNFVFAVTAENLFGDVLSDETSVIPGSLGLLPSASLAGIPDRKSKCLGVYEPIHGSAPDIAGKGIANPVGTILSVALMLRYSLGLDRQADQIELAVRKVLDSQETGGYGLRTADLQGQASTKQLGDAVVSALRTILSS</sequence>
<dbReference type="InterPro" id="IPR024084">
    <property type="entry name" value="IsoPropMal-DH-like_dom"/>
</dbReference>
<dbReference type="GO" id="GO:0009098">
    <property type="term" value="P:L-leucine biosynthetic process"/>
    <property type="evidence" value="ECO:0007669"/>
    <property type="project" value="UniProtKB-KW"/>
</dbReference>
<dbReference type="STRING" id="27349.A0A0L6UWX5"/>
<dbReference type="PANTHER" id="PTHR42979">
    <property type="entry name" value="3-ISOPROPYLMALATE DEHYDROGENASE"/>
    <property type="match status" value="1"/>
</dbReference>
<keyword evidence="7" id="KW-0028">Amino-acid biosynthesis</keyword>
<comment type="subunit">
    <text evidence="4">Homodimer.</text>
</comment>
<evidence type="ECO:0000256" key="1">
    <source>
        <dbReference type="ARBA" id="ARBA00001936"/>
    </source>
</evidence>
<keyword evidence="12" id="KW-0100">Branched-chain amino acid biosynthesis</keyword>
<evidence type="ECO:0000313" key="14">
    <source>
        <dbReference type="EMBL" id="KNZ53056.1"/>
    </source>
</evidence>
<organism evidence="14 15">
    <name type="scientific">Puccinia sorghi</name>
    <dbReference type="NCBI Taxonomy" id="27349"/>
    <lineage>
        <taxon>Eukaryota</taxon>
        <taxon>Fungi</taxon>
        <taxon>Dikarya</taxon>
        <taxon>Basidiomycota</taxon>
        <taxon>Pucciniomycotina</taxon>
        <taxon>Pucciniomycetes</taxon>
        <taxon>Pucciniales</taxon>
        <taxon>Pucciniaceae</taxon>
        <taxon>Puccinia</taxon>
    </lineage>
</organism>
<protein>
    <recommendedName>
        <fullName evidence="5">3-isopropylmalate dehydrogenase</fullName>
        <ecNumber evidence="5">1.1.1.85</ecNumber>
    </recommendedName>
</protein>
<accession>A0A0L6UWX5</accession>
<evidence type="ECO:0000256" key="10">
    <source>
        <dbReference type="ARBA" id="ARBA00023002"/>
    </source>
</evidence>
<dbReference type="Proteomes" id="UP000037035">
    <property type="component" value="Unassembled WGS sequence"/>
</dbReference>
<keyword evidence="11" id="KW-0520">NAD</keyword>
<evidence type="ECO:0000256" key="7">
    <source>
        <dbReference type="ARBA" id="ARBA00022605"/>
    </source>
</evidence>
<keyword evidence="6" id="KW-0432">Leucine biosynthesis</keyword>
<evidence type="ECO:0000256" key="5">
    <source>
        <dbReference type="ARBA" id="ARBA00013101"/>
    </source>
</evidence>
<dbReference type="GO" id="GO:0000287">
    <property type="term" value="F:magnesium ion binding"/>
    <property type="evidence" value="ECO:0007669"/>
    <property type="project" value="InterPro"/>
</dbReference>
<name>A0A0L6UWX5_9BASI</name>
<feature type="domain" description="Isopropylmalate dehydrogenase-like" evidence="13">
    <location>
        <begin position="6"/>
        <end position="398"/>
    </location>
</feature>
<dbReference type="PANTHER" id="PTHR42979:SF1">
    <property type="entry name" value="3-ISOPROPYLMALATE DEHYDROGENASE"/>
    <property type="match status" value="1"/>
</dbReference>
<comment type="similarity">
    <text evidence="3">Belongs to the isocitrate and isopropylmalate dehydrogenases family.</text>
</comment>
<evidence type="ECO:0000256" key="4">
    <source>
        <dbReference type="ARBA" id="ARBA00011738"/>
    </source>
</evidence>
<proteinExistence type="inferred from homology"/>
<keyword evidence="15" id="KW-1185">Reference proteome</keyword>
<dbReference type="EC" id="1.1.1.85" evidence="5"/>
<keyword evidence="10" id="KW-0560">Oxidoreductase</keyword>
<evidence type="ECO:0000259" key="13">
    <source>
        <dbReference type="SMART" id="SM01329"/>
    </source>
</evidence>